<dbReference type="Pfam" id="PF10400">
    <property type="entry name" value="Vir_act_alpha_C"/>
    <property type="match status" value="1"/>
</dbReference>
<dbReference type="EMBL" id="LYBM01000023">
    <property type="protein sequence ID" value="ODA32376.1"/>
    <property type="molecule type" value="Genomic_DNA"/>
</dbReference>
<dbReference type="SUPFAM" id="SSF46785">
    <property type="entry name" value="Winged helix' DNA-binding domain"/>
    <property type="match status" value="1"/>
</dbReference>
<reference evidence="3 4" key="1">
    <citation type="submission" date="2016-05" db="EMBL/GenBank/DDBJ databases">
        <title>Genomic Taxonomy of the Vibrionaceae.</title>
        <authorList>
            <person name="Gomez-Gil B."/>
            <person name="Enciso-Ibarra J."/>
        </authorList>
    </citation>
    <scope>NUCLEOTIDE SEQUENCE [LARGE SCALE GENOMIC DNA]</scope>
    <source>
        <strain evidence="3 4">CAIM 1920</strain>
    </source>
</reference>
<comment type="caution">
    <text evidence="3">The sequence shown here is derived from an EMBL/GenBank/DDBJ whole genome shotgun (WGS) entry which is preliminary data.</text>
</comment>
<dbReference type="Proteomes" id="UP000094936">
    <property type="component" value="Unassembled WGS sequence"/>
</dbReference>
<sequence>MSLPHVILTVLSHRDATGYDITKEFTRSVGFFWKASHQQVYRELGKLSEQGAVSCQLEPQDGKPDRKVYSITASGKAALYQWFQQPTKQTTYRDELSAKLLSCAVFDTKPMIEHLNEMVDDTRGSLAQLREIENTRYANPALLSREARLERLTLRRGIYNREAWLSWAQEVLEELHQMKKQETSSNMFVVNHG</sequence>
<evidence type="ECO:0000313" key="4">
    <source>
        <dbReference type="Proteomes" id="UP000094936"/>
    </source>
</evidence>
<dbReference type="InterPro" id="IPR036388">
    <property type="entry name" value="WH-like_DNA-bd_sf"/>
</dbReference>
<dbReference type="Gene3D" id="1.10.10.10">
    <property type="entry name" value="Winged helix-like DNA-binding domain superfamily/Winged helix DNA-binding domain"/>
    <property type="match status" value="1"/>
</dbReference>
<dbReference type="OrthoDB" id="3186544at2"/>
<dbReference type="STRING" id="1080227.A8L45_12965"/>
<feature type="domain" description="Transcription regulator PadR N-terminal" evidence="1">
    <location>
        <begin position="7"/>
        <end position="79"/>
    </location>
</feature>
<keyword evidence="4" id="KW-1185">Reference proteome</keyword>
<dbReference type="RefSeq" id="WP_068902929.1">
    <property type="nucleotide sequence ID" value="NZ_JBHUIF010000006.1"/>
</dbReference>
<dbReference type="InterPro" id="IPR036390">
    <property type="entry name" value="WH_DNA-bd_sf"/>
</dbReference>
<dbReference type="AlphaFoldDB" id="A0A1C3EGI3"/>
<dbReference type="PANTHER" id="PTHR43252">
    <property type="entry name" value="TRANSCRIPTIONAL REGULATOR YQJI"/>
    <property type="match status" value="1"/>
</dbReference>
<dbReference type="InterPro" id="IPR005149">
    <property type="entry name" value="Tscrpt_reg_PadR_N"/>
</dbReference>
<name>A0A1C3EGI3_9GAMM</name>
<dbReference type="Gene3D" id="6.10.140.190">
    <property type="match status" value="1"/>
</dbReference>
<gene>
    <name evidence="3" type="ORF">A8L45_12965</name>
</gene>
<protein>
    <submittedName>
        <fullName evidence="3">Transcriptional regulator</fullName>
    </submittedName>
</protein>
<organism evidence="3 4">
    <name type="scientific">Veronia pacifica</name>
    <dbReference type="NCBI Taxonomy" id="1080227"/>
    <lineage>
        <taxon>Bacteria</taxon>
        <taxon>Pseudomonadati</taxon>
        <taxon>Pseudomonadota</taxon>
        <taxon>Gammaproteobacteria</taxon>
        <taxon>Vibrionales</taxon>
        <taxon>Vibrionaceae</taxon>
        <taxon>Veronia</taxon>
    </lineage>
</organism>
<feature type="domain" description="Transcription regulator PadR C-terminal" evidence="2">
    <location>
        <begin position="93"/>
        <end position="175"/>
    </location>
</feature>
<evidence type="ECO:0000313" key="3">
    <source>
        <dbReference type="EMBL" id="ODA32376.1"/>
    </source>
</evidence>
<dbReference type="PANTHER" id="PTHR43252:SF4">
    <property type="entry name" value="TRANSCRIPTIONAL REGULATORY PROTEIN"/>
    <property type="match status" value="1"/>
</dbReference>
<evidence type="ECO:0000259" key="2">
    <source>
        <dbReference type="Pfam" id="PF10400"/>
    </source>
</evidence>
<dbReference type="InterPro" id="IPR018309">
    <property type="entry name" value="Tscrpt_reg_PadR_C"/>
</dbReference>
<evidence type="ECO:0000259" key="1">
    <source>
        <dbReference type="Pfam" id="PF03551"/>
    </source>
</evidence>
<dbReference type="Pfam" id="PF03551">
    <property type="entry name" value="PadR"/>
    <property type="match status" value="1"/>
</dbReference>
<proteinExistence type="predicted"/>
<accession>A0A1C3EGI3</accession>